<comment type="caution">
    <text evidence="4">The sequence shown here is derived from an EMBL/GenBank/DDBJ whole genome shotgun (WGS) entry which is preliminary data.</text>
</comment>
<proteinExistence type="inferred from homology"/>
<dbReference type="InterPro" id="IPR051338">
    <property type="entry name" value="NodU/CmcH_Carbamoyltrnsfr"/>
</dbReference>
<name>A0ABT0QBZ5_9FLAO</name>
<dbReference type="EMBL" id="JAMFLZ010000002">
    <property type="protein sequence ID" value="MCL6294414.1"/>
    <property type="molecule type" value="Genomic_DNA"/>
</dbReference>
<feature type="domain" description="Carbamoyltransferase" evidence="2">
    <location>
        <begin position="5"/>
        <end position="341"/>
    </location>
</feature>
<organism evidence="4 5">
    <name type="scientific">Jejuia spongiicola</name>
    <dbReference type="NCBI Taxonomy" id="2942207"/>
    <lineage>
        <taxon>Bacteria</taxon>
        <taxon>Pseudomonadati</taxon>
        <taxon>Bacteroidota</taxon>
        <taxon>Flavobacteriia</taxon>
        <taxon>Flavobacteriales</taxon>
        <taxon>Flavobacteriaceae</taxon>
        <taxon>Jejuia</taxon>
    </lineage>
</organism>
<keyword evidence="5" id="KW-1185">Reference proteome</keyword>
<comment type="similarity">
    <text evidence="1">Belongs to the NodU/CmcH family.</text>
</comment>
<dbReference type="RefSeq" id="WP_249972312.1">
    <property type="nucleotide sequence ID" value="NZ_JAMFLZ010000002.1"/>
</dbReference>
<dbReference type="Gene3D" id="3.30.420.40">
    <property type="match status" value="2"/>
</dbReference>
<feature type="domain" description="Carbamoyltransferase C-terminal" evidence="3">
    <location>
        <begin position="398"/>
        <end position="565"/>
    </location>
</feature>
<gene>
    <name evidence="4" type="ORF">M3P09_05375</name>
</gene>
<dbReference type="PANTHER" id="PTHR34847:SF1">
    <property type="entry name" value="NODULATION PROTEIN U"/>
    <property type="match status" value="1"/>
</dbReference>
<reference evidence="4" key="1">
    <citation type="submission" date="2022-05" db="EMBL/GenBank/DDBJ databases">
        <authorList>
            <person name="Park J.-S."/>
        </authorList>
    </citation>
    <scope>NUCLEOTIDE SEQUENCE</scope>
    <source>
        <strain evidence="4">2012CJ34-3</strain>
    </source>
</reference>
<dbReference type="InterPro" id="IPR043129">
    <property type="entry name" value="ATPase_NBD"/>
</dbReference>
<dbReference type="Pfam" id="PF02543">
    <property type="entry name" value="Carbam_trans_N"/>
    <property type="match status" value="1"/>
</dbReference>
<protein>
    <submittedName>
        <fullName evidence="4">Carbamoyltransferase</fullName>
    </submittedName>
</protein>
<evidence type="ECO:0000259" key="3">
    <source>
        <dbReference type="Pfam" id="PF16861"/>
    </source>
</evidence>
<dbReference type="Gene3D" id="3.90.870.20">
    <property type="entry name" value="Carbamoyltransferase, C-terminal domain"/>
    <property type="match status" value="1"/>
</dbReference>
<accession>A0ABT0QBZ5</accession>
<dbReference type="CDD" id="cd24098">
    <property type="entry name" value="ASKHA_NBD_TobZ_N"/>
    <property type="match status" value="1"/>
</dbReference>
<dbReference type="PANTHER" id="PTHR34847">
    <property type="entry name" value="NODULATION PROTEIN U"/>
    <property type="match status" value="1"/>
</dbReference>
<dbReference type="SUPFAM" id="SSF53067">
    <property type="entry name" value="Actin-like ATPase domain"/>
    <property type="match status" value="1"/>
</dbReference>
<evidence type="ECO:0000256" key="1">
    <source>
        <dbReference type="ARBA" id="ARBA00006129"/>
    </source>
</evidence>
<evidence type="ECO:0000313" key="4">
    <source>
        <dbReference type="EMBL" id="MCL6294414.1"/>
    </source>
</evidence>
<sequence>MNTYILGISAFYHDSAACLLKNGLVVAAVQEERLSRKKHDASFPELAIDYCLTSQDVTIDDISLITFYEKPFLKFDRIIDTYSGKTPFGFRSFKKAIKSWTSEKLWIPNIIQKKLNYKGEIIYTEHHEAHSASAFFASPFQKSAILTIDGVGERATITIAKGIDNKVSIITEQQFPHSLGLFYSAFTYYCGFKVNSGEYKLMGLAPYGKPIYKNTIYKHFIATDGEGILTLNMKYFDFDIGLKMTNKAFEKVLGQSARKPESEMSQFYKDVARSAQVVLEEIVIKLAEKAKKMIGMDNLCLAGGVALNCKANQELLERQVFENIWVQPASGDCGGALGSALIGYYHYQNNKRLIVEDSPVYNAYLGNSFTDDEVEDQLKRLDVQYSRLPFQEVIEKTANYLNEKSIVGWFQGKMEFGPRALGSRSILASPKYEDMQFHLNLKIKKREGFRPFAPIVMEEKAADWFEIKNPSKYMLFTFNVKKPKEIPSCTHMDNTARVQTVNERDNKKVHQLLLRFEELSGLPVLINTSFNVRGEPIVATVEDAVRCFFNTDMDILVIGNCILSKKENINFNKNILKKATYELD</sequence>
<dbReference type="InterPro" id="IPR038152">
    <property type="entry name" value="Carbam_trans_C_sf"/>
</dbReference>
<dbReference type="InterPro" id="IPR031730">
    <property type="entry name" value="Carbam_trans_C"/>
</dbReference>
<dbReference type="Proteomes" id="UP001165381">
    <property type="component" value="Unassembled WGS sequence"/>
</dbReference>
<dbReference type="InterPro" id="IPR003696">
    <property type="entry name" value="Carbtransf_dom"/>
</dbReference>
<dbReference type="Pfam" id="PF16861">
    <property type="entry name" value="Carbam_trans_C"/>
    <property type="match status" value="1"/>
</dbReference>
<evidence type="ECO:0000313" key="5">
    <source>
        <dbReference type="Proteomes" id="UP001165381"/>
    </source>
</evidence>
<evidence type="ECO:0000259" key="2">
    <source>
        <dbReference type="Pfam" id="PF02543"/>
    </source>
</evidence>